<protein>
    <submittedName>
        <fullName evidence="1">Uncharacterized protein</fullName>
    </submittedName>
</protein>
<dbReference type="EMBL" id="FOSF01000052">
    <property type="protein sequence ID" value="SFK30862.1"/>
    <property type="molecule type" value="Genomic_DNA"/>
</dbReference>
<organism evidence="1 2">
    <name type="scientific">Succinivibrio dextrinosolvens</name>
    <dbReference type="NCBI Taxonomy" id="83771"/>
    <lineage>
        <taxon>Bacteria</taxon>
        <taxon>Pseudomonadati</taxon>
        <taxon>Pseudomonadota</taxon>
        <taxon>Gammaproteobacteria</taxon>
        <taxon>Aeromonadales</taxon>
        <taxon>Succinivibrionaceae</taxon>
        <taxon>Succinivibrio</taxon>
    </lineage>
</organism>
<evidence type="ECO:0000313" key="2">
    <source>
        <dbReference type="Proteomes" id="UP000243374"/>
    </source>
</evidence>
<dbReference type="Proteomes" id="UP000243374">
    <property type="component" value="Unassembled WGS sequence"/>
</dbReference>
<dbReference type="RefSeq" id="WP_074841331.1">
    <property type="nucleotide sequence ID" value="NZ_CP047056.1"/>
</dbReference>
<proteinExistence type="predicted"/>
<gene>
    <name evidence="1" type="ORF">SAMN04487865_105221</name>
</gene>
<name>A0A662ZEW6_9GAMM</name>
<evidence type="ECO:0000313" key="1">
    <source>
        <dbReference type="EMBL" id="SFK30862.1"/>
    </source>
</evidence>
<dbReference type="AlphaFoldDB" id="A0A662ZEW6"/>
<reference evidence="1 2" key="1">
    <citation type="submission" date="2016-10" db="EMBL/GenBank/DDBJ databases">
        <authorList>
            <person name="Varghese N."/>
            <person name="Submissions S."/>
        </authorList>
    </citation>
    <scope>NUCLEOTIDE SEQUENCE [LARGE SCALE GENOMIC DNA]</scope>
    <source>
        <strain evidence="1 2">22B</strain>
    </source>
</reference>
<accession>A0A662ZEW6</accession>
<keyword evidence="2" id="KW-1185">Reference proteome</keyword>
<dbReference type="OrthoDB" id="5686850at2"/>
<sequence length="79" mass="9393">MCTLVQKEILIEEISEAMSFICFRLRYDEPLSPESLKLIELREYVYATDHNEIDLEKTRKEVVELKRPYLGKPEILFAD</sequence>